<organism evidence="1 2">
    <name type="scientific">Cucumis sativus</name>
    <name type="common">Cucumber</name>
    <dbReference type="NCBI Taxonomy" id="3659"/>
    <lineage>
        <taxon>Eukaryota</taxon>
        <taxon>Viridiplantae</taxon>
        <taxon>Streptophyta</taxon>
        <taxon>Embryophyta</taxon>
        <taxon>Tracheophyta</taxon>
        <taxon>Spermatophyta</taxon>
        <taxon>Magnoliopsida</taxon>
        <taxon>eudicotyledons</taxon>
        <taxon>Gunneridae</taxon>
        <taxon>Pentapetalae</taxon>
        <taxon>rosids</taxon>
        <taxon>fabids</taxon>
        <taxon>Cucurbitales</taxon>
        <taxon>Cucurbitaceae</taxon>
        <taxon>Benincaseae</taxon>
        <taxon>Cucumis</taxon>
    </lineage>
</organism>
<keyword evidence="2" id="KW-1185">Reference proteome</keyword>
<proteinExistence type="predicted"/>
<dbReference type="AlphaFoldDB" id="A0A0A0L918"/>
<dbReference type="Proteomes" id="UP000029981">
    <property type="component" value="Chromosome 3"/>
</dbReference>
<gene>
    <name evidence="1" type="ORF">Csa_3G190880</name>
</gene>
<reference evidence="1 2" key="1">
    <citation type="journal article" date="2009" name="Nat. Genet.">
        <title>The genome of the cucumber, Cucumis sativus L.</title>
        <authorList>
            <person name="Huang S."/>
            <person name="Li R."/>
            <person name="Zhang Z."/>
            <person name="Li L."/>
            <person name="Gu X."/>
            <person name="Fan W."/>
            <person name="Lucas W.J."/>
            <person name="Wang X."/>
            <person name="Xie B."/>
            <person name="Ni P."/>
            <person name="Ren Y."/>
            <person name="Zhu H."/>
            <person name="Li J."/>
            <person name="Lin K."/>
            <person name="Jin W."/>
            <person name="Fei Z."/>
            <person name="Li G."/>
            <person name="Staub J."/>
            <person name="Kilian A."/>
            <person name="van der Vossen E.A."/>
            <person name="Wu Y."/>
            <person name="Guo J."/>
            <person name="He J."/>
            <person name="Jia Z."/>
            <person name="Ren Y."/>
            <person name="Tian G."/>
            <person name="Lu Y."/>
            <person name="Ruan J."/>
            <person name="Qian W."/>
            <person name="Wang M."/>
            <person name="Huang Q."/>
            <person name="Li B."/>
            <person name="Xuan Z."/>
            <person name="Cao J."/>
            <person name="Asan"/>
            <person name="Wu Z."/>
            <person name="Zhang J."/>
            <person name="Cai Q."/>
            <person name="Bai Y."/>
            <person name="Zhao B."/>
            <person name="Han Y."/>
            <person name="Li Y."/>
            <person name="Li X."/>
            <person name="Wang S."/>
            <person name="Shi Q."/>
            <person name="Liu S."/>
            <person name="Cho W.K."/>
            <person name="Kim J.Y."/>
            <person name="Xu Y."/>
            <person name="Heller-Uszynska K."/>
            <person name="Miao H."/>
            <person name="Cheng Z."/>
            <person name="Zhang S."/>
            <person name="Wu J."/>
            <person name="Yang Y."/>
            <person name="Kang H."/>
            <person name="Li M."/>
            <person name="Liang H."/>
            <person name="Ren X."/>
            <person name="Shi Z."/>
            <person name="Wen M."/>
            <person name="Jian M."/>
            <person name="Yang H."/>
            <person name="Zhang G."/>
            <person name="Yang Z."/>
            <person name="Chen R."/>
            <person name="Liu S."/>
            <person name="Li J."/>
            <person name="Ma L."/>
            <person name="Liu H."/>
            <person name="Zhou Y."/>
            <person name="Zhao J."/>
            <person name="Fang X."/>
            <person name="Li G."/>
            <person name="Fang L."/>
            <person name="Li Y."/>
            <person name="Liu D."/>
            <person name="Zheng H."/>
            <person name="Zhang Y."/>
            <person name="Qin N."/>
            <person name="Li Z."/>
            <person name="Yang G."/>
            <person name="Yang S."/>
            <person name="Bolund L."/>
            <person name="Kristiansen K."/>
            <person name="Zheng H."/>
            <person name="Li S."/>
            <person name="Zhang X."/>
            <person name="Yang H."/>
            <person name="Wang J."/>
            <person name="Sun R."/>
            <person name="Zhang B."/>
            <person name="Jiang S."/>
            <person name="Wang J."/>
            <person name="Du Y."/>
            <person name="Li S."/>
        </authorList>
    </citation>
    <scope>NUCLEOTIDE SEQUENCE [LARGE SCALE GENOMIC DNA]</scope>
    <source>
        <strain evidence="2">cv. 9930</strain>
    </source>
</reference>
<protein>
    <submittedName>
        <fullName evidence="1">Uncharacterized protein</fullName>
    </submittedName>
</protein>
<dbReference type="Gramene" id="KGN57469">
    <property type="protein sequence ID" value="KGN57469"/>
    <property type="gene ID" value="Csa_3G190880"/>
</dbReference>
<evidence type="ECO:0000313" key="2">
    <source>
        <dbReference type="Proteomes" id="UP000029981"/>
    </source>
</evidence>
<accession>A0A0A0L918</accession>
<reference evidence="1 2" key="2">
    <citation type="journal article" date="2009" name="PLoS ONE">
        <title>An integrated genetic and cytogenetic map of the cucumber genome.</title>
        <authorList>
            <person name="Ren Y."/>
            <person name="Zhang Z."/>
            <person name="Liu J."/>
            <person name="Staub J.E."/>
            <person name="Han Y."/>
            <person name="Cheng Z."/>
            <person name="Li X."/>
            <person name="Lu J."/>
            <person name="Miao H."/>
            <person name="Kang H."/>
            <person name="Xie B."/>
            <person name="Gu X."/>
            <person name="Wang X."/>
            <person name="Du Y."/>
            <person name="Jin W."/>
            <person name="Huang S."/>
        </authorList>
    </citation>
    <scope>NUCLEOTIDE SEQUENCE [LARGE SCALE GENOMIC DNA]</scope>
    <source>
        <strain evidence="2">cv. 9930</strain>
    </source>
</reference>
<sequence>MSISRQYAMHRRLSFVDMAFYQRQQKLSRCIFAYVHADVRMCVDKAFADTSMTFSRRHCASSKVLFLVMYFHFLKIHSLYS</sequence>
<name>A0A0A0L918_CUCSA</name>
<reference evidence="1 2" key="3">
    <citation type="journal article" date="2010" name="BMC Genomics">
        <title>Transcriptome sequencing and comparative analysis of cucumber flowers with different sex types.</title>
        <authorList>
            <person name="Guo S."/>
            <person name="Zheng Y."/>
            <person name="Joung J.G."/>
            <person name="Liu S."/>
            <person name="Zhang Z."/>
            <person name="Crasta O.R."/>
            <person name="Sobral B.W."/>
            <person name="Xu Y."/>
            <person name="Huang S."/>
            <person name="Fei Z."/>
        </authorList>
    </citation>
    <scope>NUCLEOTIDE SEQUENCE [LARGE SCALE GENOMIC DNA]</scope>
    <source>
        <strain evidence="2">cv. 9930</strain>
    </source>
</reference>
<evidence type="ECO:0000313" key="1">
    <source>
        <dbReference type="EMBL" id="KGN57469.1"/>
    </source>
</evidence>
<reference evidence="1 2" key="4">
    <citation type="journal article" date="2011" name="BMC Genomics">
        <title>RNA-Seq improves annotation of protein-coding genes in the cucumber genome.</title>
        <authorList>
            <person name="Li Z."/>
            <person name="Zhang Z."/>
            <person name="Yan P."/>
            <person name="Huang S."/>
            <person name="Fei Z."/>
            <person name="Lin K."/>
        </authorList>
    </citation>
    <scope>NUCLEOTIDE SEQUENCE [LARGE SCALE GENOMIC DNA]</scope>
    <source>
        <strain evidence="2">cv. 9930</strain>
    </source>
</reference>
<dbReference type="EMBL" id="CM002924">
    <property type="protein sequence ID" value="KGN57469.1"/>
    <property type="molecule type" value="Genomic_DNA"/>
</dbReference>